<feature type="compositionally biased region" description="Basic and acidic residues" evidence="1">
    <location>
        <begin position="58"/>
        <end position="68"/>
    </location>
</feature>
<dbReference type="Proteomes" id="UP000252519">
    <property type="component" value="Unassembled WGS sequence"/>
</dbReference>
<reference evidence="2 3" key="1">
    <citation type="submission" date="2014-10" db="EMBL/GenBank/DDBJ databases">
        <title>Draft genome of the hookworm Ancylostoma caninum.</title>
        <authorList>
            <person name="Mitreva M."/>
        </authorList>
    </citation>
    <scope>NUCLEOTIDE SEQUENCE [LARGE SCALE GENOMIC DNA]</scope>
    <source>
        <strain evidence="2 3">Baltimore</strain>
    </source>
</reference>
<evidence type="ECO:0000313" key="2">
    <source>
        <dbReference type="EMBL" id="RCN37842.1"/>
    </source>
</evidence>
<comment type="caution">
    <text evidence="2">The sequence shown here is derived from an EMBL/GenBank/DDBJ whole genome shotgun (WGS) entry which is preliminary data.</text>
</comment>
<organism evidence="2 3">
    <name type="scientific">Ancylostoma caninum</name>
    <name type="common">Dog hookworm</name>
    <dbReference type="NCBI Taxonomy" id="29170"/>
    <lineage>
        <taxon>Eukaryota</taxon>
        <taxon>Metazoa</taxon>
        <taxon>Ecdysozoa</taxon>
        <taxon>Nematoda</taxon>
        <taxon>Chromadorea</taxon>
        <taxon>Rhabditida</taxon>
        <taxon>Rhabditina</taxon>
        <taxon>Rhabditomorpha</taxon>
        <taxon>Strongyloidea</taxon>
        <taxon>Ancylostomatidae</taxon>
        <taxon>Ancylostomatinae</taxon>
        <taxon>Ancylostoma</taxon>
    </lineage>
</organism>
<feature type="non-terminal residue" evidence="2">
    <location>
        <position position="79"/>
    </location>
</feature>
<sequence>MNGIHSRFTVIIAIQQTRLATKRIQSPFHMGRSRSPRRDRRDRSEERKRKDKKRRRRDGSSDTSESHKLGSILRERSRR</sequence>
<gene>
    <name evidence="2" type="ORF">ANCCAN_16257</name>
</gene>
<protein>
    <submittedName>
        <fullName evidence="2">Uncharacterized protein</fullName>
    </submittedName>
</protein>
<accession>A0A368G0F8</accession>
<dbReference type="STRING" id="29170.A0A368G0F8"/>
<feature type="compositionally biased region" description="Basic and acidic residues" evidence="1">
    <location>
        <begin position="39"/>
        <end position="48"/>
    </location>
</feature>
<evidence type="ECO:0000313" key="3">
    <source>
        <dbReference type="Proteomes" id="UP000252519"/>
    </source>
</evidence>
<keyword evidence="3" id="KW-1185">Reference proteome</keyword>
<feature type="region of interest" description="Disordered" evidence="1">
    <location>
        <begin position="20"/>
        <end position="79"/>
    </location>
</feature>
<dbReference type="EMBL" id="JOJR01000438">
    <property type="protein sequence ID" value="RCN37842.1"/>
    <property type="molecule type" value="Genomic_DNA"/>
</dbReference>
<dbReference type="AlphaFoldDB" id="A0A368G0F8"/>
<proteinExistence type="predicted"/>
<evidence type="ECO:0000256" key="1">
    <source>
        <dbReference type="SAM" id="MobiDB-lite"/>
    </source>
</evidence>
<name>A0A368G0F8_ANCCA</name>